<dbReference type="PRINTS" id="PR00111">
    <property type="entry name" value="ABHYDROLASE"/>
</dbReference>
<dbReference type="Gene3D" id="3.40.50.1820">
    <property type="entry name" value="alpha/beta hydrolase"/>
    <property type="match status" value="1"/>
</dbReference>
<dbReference type="PANTHER" id="PTHR43433">
    <property type="entry name" value="HYDROLASE, ALPHA/BETA FOLD FAMILY PROTEIN"/>
    <property type="match status" value="1"/>
</dbReference>
<dbReference type="AlphaFoldDB" id="A0A8E2DV64"/>
<dbReference type="InterPro" id="IPR050471">
    <property type="entry name" value="AB_hydrolase"/>
</dbReference>
<dbReference type="InterPro" id="IPR000073">
    <property type="entry name" value="AB_hydrolase_1"/>
</dbReference>
<evidence type="ECO:0000259" key="1">
    <source>
        <dbReference type="Pfam" id="PF00561"/>
    </source>
</evidence>
<dbReference type="EMBL" id="KV722330">
    <property type="protein sequence ID" value="OCH96459.1"/>
    <property type="molecule type" value="Genomic_DNA"/>
</dbReference>
<dbReference type="OrthoDB" id="408373at2759"/>
<name>A0A8E2DV64_9APHY</name>
<keyword evidence="2" id="KW-0378">Hydrolase</keyword>
<feature type="domain" description="AB hydrolase-1" evidence="1">
    <location>
        <begin position="64"/>
        <end position="168"/>
    </location>
</feature>
<dbReference type="Proteomes" id="UP000250043">
    <property type="component" value="Unassembled WGS sequence"/>
</dbReference>
<evidence type="ECO:0000313" key="2">
    <source>
        <dbReference type="EMBL" id="OCH96459.1"/>
    </source>
</evidence>
<accession>A0A8E2DV64</accession>
<organism evidence="2 3">
    <name type="scientific">Obba rivulosa</name>
    <dbReference type="NCBI Taxonomy" id="1052685"/>
    <lineage>
        <taxon>Eukaryota</taxon>
        <taxon>Fungi</taxon>
        <taxon>Dikarya</taxon>
        <taxon>Basidiomycota</taxon>
        <taxon>Agaricomycotina</taxon>
        <taxon>Agaricomycetes</taxon>
        <taxon>Polyporales</taxon>
        <taxon>Gelatoporiaceae</taxon>
        <taxon>Obba</taxon>
    </lineage>
</organism>
<dbReference type="PANTHER" id="PTHR43433:SF4">
    <property type="entry name" value="NON-HEME CHLOROPEROXIDASE-RELATED"/>
    <property type="match status" value="1"/>
</dbReference>
<protein>
    <submittedName>
        <fullName evidence="2">Alpha/beta-hydrolase</fullName>
    </submittedName>
</protein>
<evidence type="ECO:0000313" key="3">
    <source>
        <dbReference type="Proteomes" id="UP000250043"/>
    </source>
</evidence>
<keyword evidence="3" id="KW-1185">Reference proteome</keyword>
<gene>
    <name evidence="2" type="ORF">OBBRIDRAFT_815766</name>
</gene>
<dbReference type="Pfam" id="PF00561">
    <property type="entry name" value="Abhydrolase_1"/>
    <property type="match status" value="1"/>
</dbReference>
<proteinExistence type="predicted"/>
<dbReference type="InterPro" id="IPR029058">
    <property type="entry name" value="AB_hydrolase_fold"/>
</dbReference>
<reference evidence="2 3" key="1">
    <citation type="submission" date="2016-07" db="EMBL/GenBank/DDBJ databases">
        <title>Draft genome of the white-rot fungus Obba rivulosa 3A-2.</title>
        <authorList>
            <consortium name="DOE Joint Genome Institute"/>
            <person name="Miettinen O."/>
            <person name="Riley R."/>
            <person name="Acob R."/>
            <person name="Barry K."/>
            <person name="Cullen D."/>
            <person name="De Vries R."/>
            <person name="Hainaut M."/>
            <person name="Hatakka A."/>
            <person name="Henrissat B."/>
            <person name="Hilden K."/>
            <person name="Kuo R."/>
            <person name="Labutti K."/>
            <person name="Lipzen A."/>
            <person name="Makela M.R."/>
            <person name="Sandor L."/>
            <person name="Spatafora J.W."/>
            <person name="Grigoriev I.V."/>
            <person name="Hibbett D.S."/>
        </authorList>
    </citation>
    <scope>NUCLEOTIDE SEQUENCE [LARGE SCALE GENOMIC DNA]</scope>
    <source>
        <strain evidence="2 3">3A-2</strain>
    </source>
</reference>
<sequence>MSSESAPEPAPFPFPVYPSLEAVPKSAAIRQVYPEDLYPNGNYVQLPYGRTRYWLLGPEDGIKVVLIHGISTPSITWKLIAPYLAERRCRILLYDLYGKGYSEAPKTVYNANLFITQLALLLQYLRWDTTHLVGFSMGGGVAAAFAATFPHLLAGKVILTASAGMMGQLRVTNRDNTDPLAILGGIRKLQAESLPGYKTSMESCFKDGPLRGLEWAFTKLPDLRTTSGEPVQVELIHGTAEEVVPYSECLKIKERVPAAKVVPIEGANHDCVVRDGHWQQVAQAIGDFLI</sequence>
<dbReference type="GO" id="GO:0016787">
    <property type="term" value="F:hydrolase activity"/>
    <property type="evidence" value="ECO:0007669"/>
    <property type="project" value="UniProtKB-KW"/>
</dbReference>
<dbReference type="SUPFAM" id="SSF53474">
    <property type="entry name" value="alpha/beta-Hydrolases"/>
    <property type="match status" value="1"/>
</dbReference>